<dbReference type="AlphaFoldDB" id="K6GDZ4"/>
<name>K6GDZ4_9BACT</name>
<dbReference type="EMBL" id="ALAO01000155">
    <property type="protein sequence ID" value="EKO39309.1"/>
    <property type="molecule type" value="Genomic_DNA"/>
</dbReference>
<comment type="caution">
    <text evidence="1">The sequence shown here is derived from an EMBL/GenBank/DDBJ whole genome shotgun (WGS) entry which is preliminary data.</text>
</comment>
<protein>
    <submittedName>
        <fullName evidence="1">Uncharacterized protein</fullName>
    </submittedName>
</protein>
<sequence>MQVSIDSVVAEMQTALPPIFAGKSLDILTGDAIVWASVQNARSRGEIPSDCFIYSGRKVLIRRDPFLTWWRTTLRERPGYDKQRADHGA</sequence>
<gene>
    <name evidence="1" type="ORF">B193_1991</name>
</gene>
<accession>K6GDZ4</accession>
<reference evidence="1 2" key="1">
    <citation type="submission" date="2012-07" db="EMBL/GenBank/DDBJ databases">
        <title>Draft genome sequence of Desulfovibrio magneticus str. Maddingley MBC34 obtained from a metagenomic sequence of a methanogenic enrichment isolated from coal-seam formation water in Victoria, Australia.</title>
        <authorList>
            <person name="Greenfield P."/>
            <person name="Hendry P."/>
            <person name="Li D."/>
            <person name="Rosewarne C.P."/>
            <person name="Tran-Dinh N."/>
            <person name="Elbourne L.D.H."/>
            <person name="Paulsen I.T."/>
            <person name="Midgley D.J."/>
        </authorList>
    </citation>
    <scope>NUCLEOTIDE SEQUENCE [LARGE SCALE GENOMIC DNA]</scope>
    <source>
        <strain evidence="2">Maddingley MBC34</strain>
    </source>
</reference>
<evidence type="ECO:0000313" key="1">
    <source>
        <dbReference type="EMBL" id="EKO39309.1"/>
    </source>
</evidence>
<dbReference type="Proteomes" id="UP000006272">
    <property type="component" value="Unassembled WGS sequence"/>
</dbReference>
<organism evidence="1 2">
    <name type="scientific">Solidesulfovibrio magneticus str. Maddingley MBC34</name>
    <dbReference type="NCBI Taxonomy" id="1206767"/>
    <lineage>
        <taxon>Bacteria</taxon>
        <taxon>Pseudomonadati</taxon>
        <taxon>Thermodesulfobacteriota</taxon>
        <taxon>Desulfovibrionia</taxon>
        <taxon>Desulfovibrionales</taxon>
        <taxon>Desulfovibrionaceae</taxon>
        <taxon>Solidesulfovibrio</taxon>
    </lineage>
</organism>
<proteinExistence type="predicted"/>
<evidence type="ECO:0000313" key="2">
    <source>
        <dbReference type="Proteomes" id="UP000006272"/>
    </source>
</evidence>